<keyword evidence="4 9" id="KW-0547">Nucleotide-binding</keyword>
<comment type="cofactor">
    <cofactor evidence="9">
        <name>Zn(2+)</name>
        <dbReference type="ChEBI" id="CHEBI:29105"/>
    </cofactor>
    <text evidence="9">Binds 1 zinc ion per subunit.</text>
</comment>
<organism evidence="13 14">
    <name type="scientific">Candidatus Niyogibacteria bacterium RIFCSPLOWO2_02_FULL_45_13</name>
    <dbReference type="NCBI Taxonomy" id="1801725"/>
    <lineage>
        <taxon>Bacteria</taxon>
        <taxon>Candidatus Niyogiibacteriota</taxon>
    </lineage>
</organism>
<evidence type="ECO:0000259" key="12">
    <source>
        <dbReference type="Pfam" id="PF23493"/>
    </source>
</evidence>
<feature type="short sequence motif" description="'HIGH' region" evidence="9">
    <location>
        <begin position="29"/>
        <end position="39"/>
    </location>
</feature>
<sequence>MKLFNTLTRKKEIFRPLRKSWVGLYTCGPTVYNFAHIGNLRTYIFEDLLRRTLEQAGYKVKHVMNITDVGHLTSDADAGEDKLEKGAKREGKSVWNITRFYTQAFLKDIGRLNIKKAQKLVPATKEIQEQIKMIRRLFKNGYAYETEQAVYFDVMKFKGYTKLSGQKLTQKLAGARKEVVPDPQKRNPADFALWFKIAGRFKNHIMQWPSPWGAGFPGWHIECSAIASKYLGQPFDIHAGGVDHISVHHTNEIAQSEGAYGKPLAKIWMHGEFLLIDTAKMAKSDGNFLTLQLLINKRFDPLAYRYLVLTSHYRSRLNFTWESLGAAKIALEKIRNRVLELRESAKLKDNSVFRREFDKKIMDDLNSPEALAVFWKNFDRLSLEDILWTDRIFGLNLLALKPLKIPAKIKKLAREREKAREVKDWKTADSIRNKIQKSGWQVEDSPKGPIIKPFSPPFVKPF</sequence>
<comment type="subcellular location">
    <subcellularLocation>
        <location evidence="9">Cytoplasm</location>
    </subcellularLocation>
</comment>
<accession>A0A1G2EXL3</accession>
<dbReference type="SUPFAM" id="SSF52374">
    <property type="entry name" value="Nucleotidylyl transferase"/>
    <property type="match status" value="1"/>
</dbReference>
<dbReference type="InterPro" id="IPR024909">
    <property type="entry name" value="Cys-tRNA/MSH_ligase"/>
</dbReference>
<dbReference type="GO" id="GO:0005829">
    <property type="term" value="C:cytosol"/>
    <property type="evidence" value="ECO:0007669"/>
    <property type="project" value="TreeGrafter"/>
</dbReference>
<name>A0A1G2EXL3_9BACT</name>
<keyword evidence="8 9" id="KW-0030">Aminoacyl-tRNA synthetase</keyword>
<evidence type="ECO:0000256" key="3">
    <source>
        <dbReference type="ARBA" id="ARBA00022723"/>
    </source>
</evidence>
<dbReference type="GO" id="GO:0006423">
    <property type="term" value="P:cysteinyl-tRNA aminoacylation"/>
    <property type="evidence" value="ECO:0007669"/>
    <property type="project" value="UniProtKB-UniRule"/>
</dbReference>
<dbReference type="HAMAP" id="MF_00041">
    <property type="entry name" value="Cys_tRNA_synth"/>
    <property type="match status" value="1"/>
</dbReference>
<dbReference type="NCBIfam" id="TIGR00435">
    <property type="entry name" value="cysS"/>
    <property type="match status" value="1"/>
</dbReference>
<keyword evidence="2 9" id="KW-0436">Ligase</keyword>
<evidence type="ECO:0000313" key="14">
    <source>
        <dbReference type="Proteomes" id="UP000178428"/>
    </source>
</evidence>
<comment type="subunit">
    <text evidence="1 9">Monomer.</text>
</comment>
<dbReference type="CDD" id="cd00672">
    <property type="entry name" value="CysRS_core"/>
    <property type="match status" value="1"/>
</dbReference>
<feature type="short sequence motif" description="'KMSKS' region" evidence="9">
    <location>
        <begin position="280"/>
        <end position="284"/>
    </location>
</feature>
<comment type="catalytic activity">
    <reaction evidence="9">
        <text>tRNA(Cys) + L-cysteine + ATP = L-cysteinyl-tRNA(Cys) + AMP + diphosphate</text>
        <dbReference type="Rhea" id="RHEA:17773"/>
        <dbReference type="Rhea" id="RHEA-COMP:9661"/>
        <dbReference type="Rhea" id="RHEA-COMP:9679"/>
        <dbReference type="ChEBI" id="CHEBI:30616"/>
        <dbReference type="ChEBI" id="CHEBI:33019"/>
        <dbReference type="ChEBI" id="CHEBI:35235"/>
        <dbReference type="ChEBI" id="CHEBI:78442"/>
        <dbReference type="ChEBI" id="CHEBI:78517"/>
        <dbReference type="ChEBI" id="CHEBI:456215"/>
        <dbReference type="EC" id="6.1.1.16"/>
    </reaction>
</comment>
<dbReference type="Gene3D" id="3.40.50.620">
    <property type="entry name" value="HUPs"/>
    <property type="match status" value="1"/>
</dbReference>
<evidence type="ECO:0000256" key="4">
    <source>
        <dbReference type="ARBA" id="ARBA00022741"/>
    </source>
</evidence>
<feature type="binding site" evidence="9">
    <location>
        <position position="27"/>
    </location>
    <ligand>
        <name>Zn(2+)</name>
        <dbReference type="ChEBI" id="CHEBI:29105"/>
    </ligand>
</feature>
<dbReference type="InterPro" id="IPR056411">
    <property type="entry name" value="CysS_C"/>
</dbReference>
<evidence type="ECO:0000256" key="7">
    <source>
        <dbReference type="ARBA" id="ARBA00022917"/>
    </source>
</evidence>
<feature type="binding site" evidence="9">
    <location>
        <position position="248"/>
    </location>
    <ligand>
        <name>Zn(2+)</name>
        <dbReference type="ChEBI" id="CHEBI:29105"/>
    </ligand>
</feature>
<dbReference type="GO" id="GO:0005524">
    <property type="term" value="F:ATP binding"/>
    <property type="evidence" value="ECO:0007669"/>
    <property type="project" value="UniProtKB-UniRule"/>
</dbReference>
<evidence type="ECO:0000256" key="10">
    <source>
        <dbReference type="SAM" id="MobiDB-lite"/>
    </source>
</evidence>
<dbReference type="InterPro" id="IPR009080">
    <property type="entry name" value="tRNAsynth_Ia_anticodon-bd"/>
</dbReference>
<dbReference type="Proteomes" id="UP000178428">
    <property type="component" value="Unassembled WGS sequence"/>
</dbReference>
<evidence type="ECO:0000256" key="6">
    <source>
        <dbReference type="ARBA" id="ARBA00022840"/>
    </source>
</evidence>
<dbReference type="GO" id="GO:0004817">
    <property type="term" value="F:cysteine-tRNA ligase activity"/>
    <property type="evidence" value="ECO:0007669"/>
    <property type="project" value="UniProtKB-UniRule"/>
</dbReference>
<comment type="similarity">
    <text evidence="9">Belongs to the class-I aminoacyl-tRNA synthetase family.</text>
</comment>
<dbReference type="EMBL" id="MHMR01000027">
    <property type="protein sequence ID" value="OGZ30120.1"/>
    <property type="molecule type" value="Genomic_DNA"/>
</dbReference>
<dbReference type="Pfam" id="PF01406">
    <property type="entry name" value="tRNA-synt_1e"/>
    <property type="match status" value="1"/>
</dbReference>
<dbReference type="InterPro" id="IPR015803">
    <property type="entry name" value="Cys-tRNA-ligase"/>
</dbReference>
<dbReference type="Pfam" id="PF23493">
    <property type="entry name" value="CysS_C"/>
    <property type="match status" value="1"/>
</dbReference>
<dbReference type="SUPFAM" id="SSF47323">
    <property type="entry name" value="Anticodon-binding domain of a subclass of class I aminoacyl-tRNA synthetases"/>
    <property type="match status" value="1"/>
</dbReference>
<keyword evidence="3 9" id="KW-0479">Metal-binding</keyword>
<dbReference type="PRINTS" id="PR00983">
    <property type="entry name" value="TRNASYNTHCYS"/>
</dbReference>
<feature type="binding site" evidence="9">
    <location>
        <position position="283"/>
    </location>
    <ligand>
        <name>ATP</name>
        <dbReference type="ChEBI" id="CHEBI:30616"/>
    </ligand>
</feature>
<evidence type="ECO:0000256" key="5">
    <source>
        <dbReference type="ARBA" id="ARBA00022833"/>
    </source>
</evidence>
<evidence type="ECO:0000259" key="11">
    <source>
        <dbReference type="Pfam" id="PF01406"/>
    </source>
</evidence>
<dbReference type="InterPro" id="IPR014729">
    <property type="entry name" value="Rossmann-like_a/b/a_fold"/>
</dbReference>
<keyword evidence="7 9" id="KW-0648">Protein biosynthesis</keyword>
<protein>
    <recommendedName>
        <fullName evidence="9">Cysteine--tRNA ligase</fullName>
        <ecNumber evidence="9">6.1.1.16</ecNumber>
    </recommendedName>
    <alternativeName>
        <fullName evidence="9">Cysteinyl-tRNA synthetase</fullName>
        <shortName evidence="9">CysRS</shortName>
    </alternativeName>
</protein>
<dbReference type="Gene3D" id="1.20.120.640">
    <property type="entry name" value="Anticodon-binding domain of a subclass of class I aminoacyl-tRNA synthetases"/>
    <property type="match status" value="1"/>
</dbReference>
<dbReference type="PANTHER" id="PTHR10890:SF3">
    <property type="entry name" value="CYSTEINE--TRNA LIGASE, CYTOPLASMIC"/>
    <property type="match status" value="1"/>
</dbReference>
<evidence type="ECO:0000313" key="13">
    <source>
        <dbReference type="EMBL" id="OGZ30120.1"/>
    </source>
</evidence>
<feature type="domain" description="tRNA synthetases class I catalytic" evidence="11">
    <location>
        <begin position="14"/>
        <end position="327"/>
    </location>
</feature>
<keyword evidence="5 9" id="KW-0862">Zinc</keyword>
<keyword evidence="6 9" id="KW-0067">ATP-binding</keyword>
<dbReference type="AlphaFoldDB" id="A0A1G2EXL3"/>
<evidence type="ECO:0000256" key="8">
    <source>
        <dbReference type="ARBA" id="ARBA00023146"/>
    </source>
</evidence>
<feature type="binding site" evidence="9">
    <location>
        <position position="252"/>
    </location>
    <ligand>
        <name>Zn(2+)</name>
        <dbReference type="ChEBI" id="CHEBI:29105"/>
    </ligand>
</feature>
<evidence type="ECO:0000256" key="2">
    <source>
        <dbReference type="ARBA" id="ARBA00022598"/>
    </source>
</evidence>
<dbReference type="GO" id="GO:0008270">
    <property type="term" value="F:zinc ion binding"/>
    <property type="evidence" value="ECO:0007669"/>
    <property type="project" value="UniProtKB-UniRule"/>
</dbReference>
<feature type="binding site" evidence="9">
    <location>
        <position position="223"/>
    </location>
    <ligand>
        <name>Zn(2+)</name>
        <dbReference type="ChEBI" id="CHEBI:29105"/>
    </ligand>
</feature>
<dbReference type="STRING" id="1801725.A3J00_03730"/>
<keyword evidence="9" id="KW-0963">Cytoplasm</keyword>
<dbReference type="PANTHER" id="PTHR10890">
    <property type="entry name" value="CYSTEINYL-TRNA SYNTHETASE"/>
    <property type="match status" value="1"/>
</dbReference>
<feature type="domain" description="Cysteinyl-tRNA ligase anticodon binding" evidence="12">
    <location>
        <begin position="405"/>
        <end position="447"/>
    </location>
</feature>
<evidence type="ECO:0000256" key="9">
    <source>
        <dbReference type="HAMAP-Rule" id="MF_00041"/>
    </source>
</evidence>
<proteinExistence type="inferred from homology"/>
<dbReference type="EC" id="6.1.1.16" evidence="9"/>
<reference evidence="13 14" key="1">
    <citation type="journal article" date="2016" name="Nat. Commun.">
        <title>Thousands of microbial genomes shed light on interconnected biogeochemical processes in an aquifer system.</title>
        <authorList>
            <person name="Anantharaman K."/>
            <person name="Brown C.T."/>
            <person name="Hug L.A."/>
            <person name="Sharon I."/>
            <person name="Castelle C.J."/>
            <person name="Probst A.J."/>
            <person name="Thomas B.C."/>
            <person name="Singh A."/>
            <person name="Wilkins M.J."/>
            <person name="Karaoz U."/>
            <person name="Brodie E.L."/>
            <person name="Williams K.H."/>
            <person name="Hubbard S.S."/>
            <person name="Banfield J.F."/>
        </authorList>
    </citation>
    <scope>NUCLEOTIDE SEQUENCE [LARGE SCALE GENOMIC DNA]</scope>
</reference>
<gene>
    <name evidence="9" type="primary">cysS</name>
    <name evidence="13" type="ORF">A3J00_03730</name>
</gene>
<comment type="caution">
    <text evidence="13">The sequence shown here is derived from an EMBL/GenBank/DDBJ whole genome shotgun (WGS) entry which is preliminary data.</text>
</comment>
<feature type="region of interest" description="Disordered" evidence="10">
    <location>
        <begin position="437"/>
        <end position="462"/>
    </location>
</feature>
<evidence type="ECO:0000256" key="1">
    <source>
        <dbReference type="ARBA" id="ARBA00011245"/>
    </source>
</evidence>
<dbReference type="InterPro" id="IPR032678">
    <property type="entry name" value="tRNA-synt_1_cat_dom"/>
</dbReference>